<dbReference type="GO" id="GO:0031295">
    <property type="term" value="P:T cell costimulation"/>
    <property type="evidence" value="ECO:0007669"/>
    <property type="project" value="TreeGrafter"/>
</dbReference>
<evidence type="ECO:0000256" key="2">
    <source>
        <dbReference type="ARBA" id="ARBA00022475"/>
    </source>
</evidence>
<evidence type="ECO:0000256" key="12">
    <source>
        <dbReference type="SAM" id="Phobius"/>
    </source>
</evidence>
<reference evidence="16" key="1">
    <citation type="submission" date="2025-08" db="UniProtKB">
        <authorList>
            <consortium name="RefSeq"/>
        </authorList>
    </citation>
    <scope>IDENTIFICATION</scope>
    <source>
        <strain evidence="16">Wakin</strain>
        <tissue evidence="16">Muscle</tissue>
    </source>
</reference>
<keyword evidence="15" id="KW-1185">Reference proteome</keyword>
<keyword evidence="6 12" id="KW-0472">Membrane</keyword>
<dbReference type="Gene3D" id="2.60.40.10">
    <property type="entry name" value="Immunoglobulins"/>
    <property type="match status" value="2"/>
</dbReference>
<dbReference type="GO" id="GO:0042130">
    <property type="term" value="P:negative regulation of T cell proliferation"/>
    <property type="evidence" value="ECO:0007669"/>
    <property type="project" value="TreeGrafter"/>
</dbReference>
<feature type="chain" id="PRO_5027545416" evidence="13">
    <location>
        <begin position="24"/>
        <end position="305"/>
    </location>
</feature>
<dbReference type="PANTHER" id="PTHR25466">
    <property type="entry name" value="T-LYMPHOCYTE ACTIVATION ANTIGEN"/>
    <property type="match status" value="1"/>
</dbReference>
<dbReference type="RefSeq" id="XP_026144291.1">
    <property type="nucleotide sequence ID" value="XM_026288506.1"/>
</dbReference>
<evidence type="ECO:0000256" key="7">
    <source>
        <dbReference type="ARBA" id="ARBA00023157"/>
    </source>
</evidence>
<dbReference type="Pfam" id="PF07654">
    <property type="entry name" value="C1-set"/>
    <property type="match status" value="1"/>
</dbReference>
<evidence type="ECO:0000256" key="6">
    <source>
        <dbReference type="ARBA" id="ARBA00023136"/>
    </source>
</evidence>
<feature type="domain" description="Ig-like" evidence="14">
    <location>
        <begin position="38"/>
        <end position="116"/>
    </location>
</feature>
<keyword evidence="4 13" id="KW-0732">Signal</keyword>
<dbReference type="GeneID" id="113119217"/>
<evidence type="ECO:0000256" key="9">
    <source>
        <dbReference type="ARBA" id="ARBA00023180"/>
    </source>
</evidence>
<evidence type="ECO:0000259" key="14">
    <source>
        <dbReference type="PROSITE" id="PS50835"/>
    </source>
</evidence>
<proteinExistence type="predicted"/>
<evidence type="ECO:0000256" key="5">
    <source>
        <dbReference type="ARBA" id="ARBA00022989"/>
    </source>
</evidence>
<dbReference type="GO" id="GO:0071222">
    <property type="term" value="P:cellular response to lipopolysaccharide"/>
    <property type="evidence" value="ECO:0007669"/>
    <property type="project" value="TreeGrafter"/>
</dbReference>
<keyword evidence="10" id="KW-0393">Immunoglobulin domain</keyword>
<keyword evidence="9" id="KW-0325">Glycoprotein</keyword>
<evidence type="ECO:0000256" key="3">
    <source>
        <dbReference type="ARBA" id="ARBA00022692"/>
    </source>
</evidence>
<dbReference type="CDD" id="cd00099">
    <property type="entry name" value="IgV"/>
    <property type="match status" value="1"/>
</dbReference>
<feature type="signal peptide" evidence="13">
    <location>
        <begin position="1"/>
        <end position="23"/>
    </location>
</feature>
<evidence type="ECO:0000313" key="16">
    <source>
        <dbReference type="RefSeq" id="XP_026144291.1"/>
    </source>
</evidence>
<dbReference type="PANTHER" id="PTHR25466:SF14">
    <property type="entry name" value="BUTYROPHILIN SUBFAMILY 2 MEMBER A2-LIKE-RELATED"/>
    <property type="match status" value="1"/>
</dbReference>
<dbReference type="GO" id="GO:0007166">
    <property type="term" value="P:cell surface receptor signaling pathway"/>
    <property type="evidence" value="ECO:0007669"/>
    <property type="project" value="TreeGrafter"/>
</dbReference>
<dbReference type="KEGG" id="caua:113119217"/>
<protein>
    <submittedName>
        <fullName evidence="16">Uncharacterized protein LOC113119217</fullName>
    </submittedName>
</protein>
<sequence>MAIWTHCLILLCSCFLASNTTHSFLLTQSPGLTLVSVGGSVELRCIFEQTLRYCYTSAAWKKMNLRTGKLTTVNSSYENNVLQPDDKTCVLTLKHVTKTDSGLYYCMTRFNDMAVVGNGSRVIVKDRSEQKLSILYTPHEPDSPSVSLQCLVTGLVPSQVRVFWMIGQNVYSGWTESGWTDNTDSATEFTRAHLSVSEEEWKEASKIQCFAEYDGKNISKTLNRSGAEPAIISWLVYSGCVAALLTILLTLIMSVGLYRDMLMTKKSKRLMRKDAHRKISYGKQNTLREESPSVMVGGRNEDDEH</sequence>
<gene>
    <name evidence="16" type="primary">LOC113119217</name>
</gene>
<evidence type="ECO:0000256" key="13">
    <source>
        <dbReference type="SAM" id="SignalP"/>
    </source>
</evidence>
<evidence type="ECO:0000256" key="1">
    <source>
        <dbReference type="ARBA" id="ARBA00004251"/>
    </source>
</evidence>
<evidence type="ECO:0000256" key="10">
    <source>
        <dbReference type="ARBA" id="ARBA00023319"/>
    </source>
</evidence>
<feature type="region of interest" description="Disordered" evidence="11">
    <location>
        <begin position="281"/>
        <end position="305"/>
    </location>
</feature>
<name>A0A6P6RFT5_CARAU</name>
<dbReference type="OrthoDB" id="6103117at2759"/>
<evidence type="ECO:0000313" key="15">
    <source>
        <dbReference type="Proteomes" id="UP000515129"/>
    </source>
</evidence>
<feature type="transmembrane region" description="Helical" evidence="12">
    <location>
        <begin position="234"/>
        <end position="258"/>
    </location>
</feature>
<keyword evidence="2" id="KW-1003">Cell membrane</keyword>
<evidence type="ECO:0000256" key="8">
    <source>
        <dbReference type="ARBA" id="ARBA00023170"/>
    </source>
</evidence>
<dbReference type="InterPro" id="IPR013783">
    <property type="entry name" value="Ig-like_fold"/>
</dbReference>
<dbReference type="InterPro" id="IPR003597">
    <property type="entry name" value="Ig_C1-set"/>
</dbReference>
<accession>A0A6P6RFT5</accession>
<dbReference type="InterPro" id="IPR007110">
    <property type="entry name" value="Ig-like_dom"/>
</dbReference>
<keyword evidence="8" id="KW-0675">Receptor</keyword>
<dbReference type="InterPro" id="IPR036179">
    <property type="entry name" value="Ig-like_dom_sf"/>
</dbReference>
<dbReference type="SMART" id="SM00409">
    <property type="entry name" value="IG"/>
    <property type="match status" value="1"/>
</dbReference>
<organism evidence="15 16">
    <name type="scientific">Carassius auratus</name>
    <name type="common">Goldfish</name>
    <dbReference type="NCBI Taxonomy" id="7957"/>
    <lineage>
        <taxon>Eukaryota</taxon>
        <taxon>Metazoa</taxon>
        <taxon>Chordata</taxon>
        <taxon>Craniata</taxon>
        <taxon>Vertebrata</taxon>
        <taxon>Euteleostomi</taxon>
        <taxon>Actinopterygii</taxon>
        <taxon>Neopterygii</taxon>
        <taxon>Teleostei</taxon>
        <taxon>Ostariophysi</taxon>
        <taxon>Cypriniformes</taxon>
        <taxon>Cyprinidae</taxon>
        <taxon>Cyprininae</taxon>
        <taxon>Carassius</taxon>
    </lineage>
</organism>
<keyword evidence="3 12" id="KW-0812">Transmembrane</keyword>
<dbReference type="InterPro" id="IPR013106">
    <property type="entry name" value="Ig_V-set"/>
</dbReference>
<dbReference type="SUPFAM" id="SSF48726">
    <property type="entry name" value="Immunoglobulin"/>
    <property type="match status" value="2"/>
</dbReference>
<dbReference type="GO" id="GO:0006955">
    <property type="term" value="P:immune response"/>
    <property type="evidence" value="ECO:0007669"/>
    <property type="project" value="TreeGrafter"/>
</dbReference>
<dbReference type="AlphaFoldDB" id="A0A6P6RFT5"/>
<dbReference type="PROSITE" id="PS50835">
    <property type="entry name" value="IG_LIKE"/>
    <property type="match status" value="2"/>
</dbReference>
<dbReference type="InterPro" id="IPR003599">
    <property type="entry name" value="Ig_sub"/>
</dbReference>
<keyword evidence="7" id="KW-1015">Disulfide bond</keyword>
<dbReference type="Pfam" id="PF07686">
    <property type="entry name" value="V-set"/>
    <property type="match status" value="1"/>
</dbReference>
<keyword evidence="5 12" id="KW-1133">Transmembrane helix</keyword>
<dbReference type="InterPro" id="IPR051713">
    <property type="entry name" value="T-cell_Activation_Regulation"/>
</dbReference>
<feature type="domain" description="Ig-like" evidence="14">
    <location>
        <begin position="145"/>
        <end position="223"/>
    </location>
</feature>
<comment type="subcellular location">
    <subcellularLocation>
        <location evidence="1">Cell membrane</location>
        <topology evidence="1">Single-pass type I membrane protein</topology>
    </subcellularLocation>
</comment>
<dbReference type="GO" id="GO:0042102">
    <property type="term" value="P:positive regulation of T cell proliferation"/>
    <property type="evidence" value="ECO:0007669"/>
    <property type="project" value="TreeGrafter"/>
</dbReference>
<dbReference type="GO" id="GO:0009897">
    <property type="term" value="C:external side of plasma membrane"/>
    <property type="evidence" value="ECO:0007669"/>
    <property type="project" value="TreeGrafter"/>
</dbReference>
<dbReference type="Proteomes" id="UP000515129">
    <property type="component" value="Chromosome 19"/>
</dbReference>
<evidence type="ECO:0000256" key="4">
    <source>
        <dbReference type="ARBA" id="ARBA00022729"/>
    </source>
</evidence>
<evidence type="ECO:0000256" key="11">
    <source>
        <dbReference type="SAM" id="MobiDB-lite"/>
    </source>
</evidence>